<keyword evidence="2" id="KW-1185">Reference proteome</keyword>
<dbReference type="Proteomes" id="UP001066276">
    <property type="component" value="Chromosome 9"/>
</dbReference>
<evidence type="ECO:0000313" key="1">
    <source>
        <dbReference type="EMBL" id="KAJ1108286.1"/>
    </source>
</evidence>
<name>A0AAV7MWZ7_PLEWA</name>
<reference evidence="1" key="1">
    <citation type="journal article" date="2022" name="bioRxiv">
        <title>Sequencing and chromosome-scale assembly of the giantPleurodeles waltlgenome.</title>
        <authorList>
            <person name="Brown T."/>
            <person name="Elewa A."/>
            <person name="Iarovenko S."/>
            <person name="Subramanian E."/>
            <person name="Araus A.J."/>
            <person name="Petzold A."/>
            <person name="Susuki M."/>
            <person name="Suzuki K.-i.T."/>
            <person name="Hayashi T."/>
            <person name="Toyoda A."/>
            <person name="Oliveira C."/>
            <person name="Osipova E."/>
            <person name="Leigh N.D."/>
            <person name="Simon A."/>
            <person name="Yun M.H."/>
        </authorList>
    </citation>
    <scope>NUCLEOTIDE SEQUENCE</scope>
    <source>
        <strain evidence="1">20211129_DDA</strain>
        <tissue evidence="1">Liver</tissue>
    </source>
</reference>
<protein>
    <submittedName>
        <fullName evidence="1">Uncharacterized protein</fullName>
    </submittedName>
</protein>
<dbReference type="AlphaFoldDB" id="A0AAV7MWZ7"/>
<dbReference type="EMBL" id="JANPWB010000013">
    <property type="protein sequence ID" value="KAJ1108286.1"/>
    <property type="molecule type" value="Genomic_DNA"/>
</dbReference>
<comment type="caution">
    <text evidence="1">The sequence shown here is derived from an EMBL/GenBank/DDBJ whole genome shotgun (WGS) entry which is preliminary data.</text>
</comment>
<gene>
    <name evidence="1" type="ORF">NDU88_005662</name>
</gene>
<sequence>MGTTIADYFATSKGTASSRLVKYEAFKVIVRVGAIKTAPGAKQQILQDLTSVKNQMGNLGWVTIDDPNLLPDMQELSVRHAETLEQLQVCDHEDIHTGHTRRGTKRVLYWCI</sequence>
<evidence type="ECO:0000313" key="2">
    <source>
        <dbReference type="Proteomes" id="UP001066276"/>
    </source>
</evidence>
<proteinExistence type="predicted"/>
<accession>A0AAV7MWZ7</accession>
<organism evidence="1 2">
    <name type="scientific">Pleurodeles waltl</name>
    <name type="common">Iberian ribbed newt</name>
    <dbReference type="NCBI Taxonomy" id="8319"/>
    <lineage>
        <taxon>Eukaryota</taxon>
        <taxon>Metazoa</taxon>
        <taxon>Chordata</taxon>
        <taxon>Craniata</taxon>
        <taxon>Vertebrata</taxon>
        <taxon>Euteleostomi</taxon>
        <taxon>Amphibia</taxon>
        <taxon>Batrachia</taxon>
        <taxon>Caudata</taxon>
        <taxon>Salamandroidea</taxon>
        <taxon>Salamandridae</taxon>
        <taxon>Pleurodelinae</taxon>
        <taxon>Pleurodeles</taxon>
    </lineage>
</organism>